<keyword evidence="2" id="KW-0805">Transcription regulation</keyword>
<keyword evidence="3" id="KW-0238">DNA-binding</keyword>
<dbReference type="CDD" id="cd05466">
    <property type="entry name" value="PBP2_LTTR_substrate"/>
    <property type="match status" value="1"/>
</dbReference>
<evidence type="ECO:0000256" key="4">
    <source>
        <dbReference type="ARBA" id="ARBA00023163"/>
    </source>
</evidence>
<feature type="domain" description="HTH lysR-type" evidence="5">
    <location>
        <begin position="2"/>
        <end position="59"/>
    </location>
</feature>
<dbReference type="PROSITE" id="PS50931">
    <property type="entry name" value="HTH_LYSR"/>
    <property type="match status" value="1"/>
</dbReference>
<dbReference type="PANTHER" id="PTHR30126">
    <property type="entry name" value="HTH-TYPE TRANSCRIPTIONAL REGULATOR"/>
    <property type="match status" value="1"/>
</dbReference>
<dbReference type="SUPFAM" id="SSF46785">
    <property type="entry name" value="Winged helix' DNA-binding domain"/>
    <property type="match status" value="1"/>
</dbReference>
<evidence type="ECO:0000256" key="2">
    <source>
        <dbReference type="ARBA" id="ARBA00023015"/>
    </source>
</evidence>
<organism evidence="6 7">
    <name type="scientific">Flavivirga jejuensis</name>
    <dbReference type="NCBI Taxonomy" id="870487"/>
    <lineage>
        <taxon>Bacteria</taxon>
        <taxon>Pseudomonadati</taxon>
        <taxon>Bacteroidota</taxon>
        <taxon>Flavobacteriia</taxon>
        <taxon>Flavobacteriales</taxon>
        <taxon>Flavobacteriaceae</taxon>
        <taxon>Flavivirga</taxon>
    </lineage>
</organism>
<evidence type="ECO:0000313" key="6">
    <source>
        <dbReference type="EMBL" id="MDO5974114.1"/>
    </source>
</evidence>
<dbReference type="SUPFAM" id="SSF53850">
    <property type="entry name" value="Periplasmic binding protein-like II"/>
    <property type="match status" value="1"/>
</dbReference>
<reference evidence="6" key="1">
    <citation type="submission" date="2023-07" db="EMBL/GenBank/DDBJ databases">
        <title>Two novel species in the genus Flavivirga.</title>
        <authorList>
            <person name="Kwon K."/>
        </authorList>
    </citation>
    <scope>NUCLEOTIDE SEQUENCE</scope>
    <source>
        <strain evidence="6">KACC 14158</strain>
    </source>
</reference>
<dbReference type="InterPro" id="IPR000847">
    <property type="entry name" value="LysR_HTH_N"/>
</dbReference>
<accession>A0ABT8WLT7</accession>
<keyword evidence="4" id="KW-0804">Transcription</keyword>
<dbReference type="PANTHER" id="PTHR30126:SF40">
    <property type="entry name" value="HTH-TYPE TRANSCRIPTIONAL REGULATOR GLTR"/>
    <property type="match status" value="1"/>
</dbReference>
<dbReference type="Pfam" id="PF03466">
    <property type="entry name" value="LysR_substrate"/>
    <property type="match status" value="1"/>
</dbReference>
<comment type="caution">
    <text evidence="6">The sequence shown here is derived from an EMBL/GenBank/DDBJ whole genome shotgun (WGS) entry which is preliminary data.</text>
</comment>
<dbReference type="EMBL" id="JAUOEL010000002">
    <property type="protein sequence ID" value="MDO5974114.1"/>
    <property type="molecule type" value="Genomic_DNA"/>
</dbReference>
<evidence type="ECO:0000313" key="7">
    <source>
        <dbReference type="Proteomes" id="UP001176806"/>
    </source>
</evidence>
<name>A0ABT8WLT7_9FLAO</name>
<dbReference type="RefSeq" id="WP_303301253.1">
    <property type="nucleotide sequence ID" value="NZ_BAABDA010000051.1"/>
</dbReference>
<evidence type="ECO:0000256" key="1">
    <source>
        <dbReference type="ARBA" id="ARBA00009437"/>
    </source>
</evidence>
<comment type="similarity">
    <text evidence="1">Belongs to the LysR transcriptional regulatory family.</text>
</comment>
<dbReference type="PRINTS" id="PR00039">
    <property type="entry name" value="HTHLYSR"/>
</dbReference>
<dbReference type="InterPro" id="IPR036388">
    <property type="entry name" value="WH-like_DNA-bd_sf"/>
</dbReference>
<dbReference type="Pfam" id="PF00126">
    <property type="entry name" value="HTH_1"/>
    <property type="match status" value="1"/>
</dbReference>
<evidence type="ECO:0000256" key="3">
    <source>
        <dbReference type="ARBA" id="ARBA00023125"/>
    </source>
</evidence>
<proteinExistence type="inferred from homology"/>
<dbReference type="Gene3D" id="3.40.190.10">
    <property type="entry name" value="Periplasmic binding protein-like II"/>
    <property type="match status" value="2"/>
</dbReference>
<evidence type="ECO:0000259" key="5">
    <source>
        <dbReference type="PROSITE" id="PS50931"/>
    </source>
</evidence>
<dbReference type="InterPro" id="IPR036390">
    <property type="entry name" value="WH_DNA-bd_sf"/>
</dbReference>
<protein>
    <submittedName>
        <fullName evidence="6">LysR family transcriptional regulator</fullName>
    </submittedName>
</protein>
<dbReference type="Gene3D" id="1.10.10.10">
    <property type="entry name" value="Winged helix-like DNA-binding domain superfamily/Winged helix DNA-binding domain"/>
    <property type="match status" value="1"/>
</dbReference>
<sequence length="302" mass="35513">MINLEWYRTFKAVYEEGNLTRASKKLFSSQPGVSLHISSLESYVGYKLFERTSRNMIATERAIILYDYISDSLQKLEKSEKHFKKTGTGNRQTISVGMCSEVFQTFFEPNMSHFDFDIIAHFGEYPQMLKELEEGVLDLVITPKKNQNQNISYTPFFHQNIWLVANNETETEKIEADIKNEKWKSLENGLKNQIWYSSSNVTGFIRQFWLLNFNKKHYNKPNYIVPNMNSIIRCLKTSKGIALIPSFLCQKELNNRNIKLIWKNNNQLKDIFYFAKKKNQKTKSETTKIETIITEESLKYNL</sequence>
<dbReference type="InterPro" id="IPR005119">
    <property type="entry name" value="LysR_subst-bd"/>
</dbReference>
<dbReference type="Proteomes" id="UP001176806">
    <property type="component" value="Unassembled WGS sequence"/>
</dbReference>
<gene>
    <name evidence="6" type="ORF">Q4Q40_07955</name>
</gene>
<keyword evidence="7" id="KW-1185">Reference proteome</keyword>